<dbReference type="AlphaFoldDB" id="A0A9E8SIX4"/>
<sequence length="257" mass="28887">MFYFLSKAIDFLAMPTSIILMLLLFGALVRSNKARKRLVVASLILLLLFSNLYLTMLAFNQWEPKPVNIRDIKEQHDVGILLSGGLISSQQPNEDHPSLGGNGDRVLQTFLLYKAGKIKKILITGTSADQLIAMKKGETRRAAELLVSWGVPAKDIIFEEKARNTRENAVFSARILKQKFPSGKYILITSAFHMRRSAGCFEKAGIQTTIFPADFYGGYNSMSFRDAVIPDSDAIAYFSVLWHEWIGYIVYKTVGYC</sequence>
<evidence type="ECO:0000313" key="4">
    <source>
        <dbReference type="Proteomes" id="UP001164653"/>
    </source>
</evidence>
<feature type="domain" description="DUF218" evidence="2">
    <location>
        <begin position="101"/>
        <end position="247"/>
    </location>
</feature>
<dbReference type="InterPro" id="IPR014729">
    <property type="entry name" value="Rossmann-like_a/b/a_fold"/>
</dbReference>
<keyword evidence="1" id="KW-0472">Membrane</keyword>
<dbReference type="Pfam" id="PF02698">
    <property type="entry name" value="DUF218"/>
    <property type="match status" value="1"/>
</dbReference>
<dbReference type="Proteomes" id="UP001164653">
    <property type="component" value="Chromosome"/>
</dbReference>
<protein>
    <submittedName>
        <fullName evidence="3">YdcF family protein</fullName>
    </submittedName>
</protein>
<accession>A0A9E8SIX4</accession>
<proteinExistence type="predicted"/>
<reference evidence="3" key="1">
    <citation type="submission" date="2022-11" db="EMBL/GenBank/DDBJ databases">
        <title>Dyadobacter pollutisoli sp. nov., isolated from plastic dumped soil.</title>
        <authorList>
            <person name="Kim J.M."/>
            <person name="Kim K.R."/>
            <person name="Lee J.K."/>
            <person name="Hao L."/>
            <person name="Jeon C.O."/>
        </authorList>
    </citation>
    <scope>NUCLEOTIDE SEQUENCE</scope>
    <source>
        <strain evidence="3">U1</strain>
    </source>
</reference>
<evidence type="ECO:0000313" key="3">
    <source>
        <dbReference type="EMBL" id="WAC10263.1"/>
    </source>
</evidence>
<dbReference type="InterPro" id="IPR051599">
    <property type="entry name" value="Cell_Envelope_Assoc"/>
</dbReference>
<keyword evidence="1" id="KW-0812">Transmembrane</keyword>
<dbReference type="GO" id="GO:0000270">
    <property type="term" value="P:peptidoglycan metabolic process"/>
    <property type="evidence" value="ECO:0007669"/>
    <property type="project" value="TreeGrafter"/>
</dbReference>
<feature type="transmembrane region" description="Helical" evidence="1">
    <location>
        <begin position="12"/>
        <end position="29"/>
    </location>
</feature>
<dbReference type="InterPro" id="IPR003848">
    <property type="entry name" value="DUF218"/>
</dbReference>
<dbReference type="PANTHER" id="PTHR30336">
    <property type="entry name" value="INNER MEMBRANE PROTEIN, PROBABLE PERMEASE"/>
    <property type="match status" value="1"/>
</dbReference>
<dbReference type="Gene3D" id="3.40.50.620">
    <property type="entry name" value="HUPs"/>
    <property type="match status" value="1"/>
</dbReference>
<organism evidence="3 4">
    <name type="scientific">Dyadobacter pollutisoli</name>
    <dbReference type="NCBI Taxonomy" id="2910158"/>
    <lineage>
        <taxon>Bacteria</taxon>
        <taxon>Pseudomonadati</taxon>
        <taxon>Bacteroidota</taxon>
        <taxon>Cytophagia</taxon>
        <taxon>Cytophagales</taxon>
        <taxon>Spirosomataceae</taxon>
        <taxon>Dyadobacter</taxon>
    </lineage>
</organism>
<dbReference type="GO" id="GO:0005886">
    <property type="term" value="C:plasma membrane"/>
    <property type="evidence" value="ECO:0007669"/>
    <property type="project" value="TreeGrafter"/>
</dbReference>
<dbReference type="PANTHER" id="PTHR30336:SF4">
    <property type="entry name" value="ENVELOPE BIOGENESIS FACTOR ELYC"/>
    <property type="match status" value="1"/>
</dbReference>
<evidence type="ECO:0000259" key="2">
    <source>
        <dbReference type="Pfam" id="PF02698"/>
    </source>
</evidence>
<dbReference type="KEGG" id="dpf:ON006_21190"/>
<evidence type="ECO:0000256" key="1">
    <source>
        <dbReference type="SAM" id="Phobius"/>
    </source>
</evidence>
<dbReference type="RefSeq" id="WP_244823855.1">
    <property type="nucleotide sequence ID" value="NZ_CP112998.1"/>
</dbReference>
<dbReference type="CDD" id="cd06259">
    <property type="entry name" value="YdcF-like"/>
    <property type="match status" value="1"/>
</dbReference>
<gene>
    <name evidence="3" type="ORF">ON006_21190</name>
</gene>
<dbReference type="EMBL" id="CP112998">
    <property type="protein sequence ID" value="WAC10263.1"/>
    <property type="molecule type" value="Genomic_DNA"/>
</dbReference>
<keyword evidence="4" id="KW-1185">Reference proteome</keyword>
<keyword evidence="1" id="KW-1133">Transmembrane helix</keyword>
<feature type="transmembrane region" description="Helical" evidence="1">
    <location>
        <begin position="38"/>
        <end position="59"/>
    </location>
</feature>
<name>A0A9E8SIX4_9BACT</name>
<dbReference type="GO" id="GO:0043164">
    <property type="term" value="P:Gram-negative-bacterium-type cell wall biogenesis"/>
    <property type="evidence" value="ECO:0007669"/>
    <property type="project" value="TreeGrafter"/>
</dbReference>